<protein>
    <recommendedName>
        <fullName evidence="6">30S ribosomal protein S9</fullName>
    </recommendedName>
</protein>
<dbReference type="HAMAP" id="MF_00532_B">
    <property type="entry name" value="Ribosomal_uS9_B"/>
    <property type="match status" value="1"/>
</dbReference>
<dbReference type="InterPro" id="IPR023035">
    <property type="entry name" value="Ribosomal_uS9_bac/plastid"/>
</dbReference>
<keyword evidence="3" id="KW-0687">Ribonucleoprotein</keyword>
<name>A0A0F9XTY5_9ZZZZ</name>
<dbReference type="PANTHER" id="PTHR21569">
    <property type="entry name" value="RIBOSOMAL PROTEIN S9"/>
    <property type="match status" value="1"/>
</dbReference>
<reference evidence="5" key="1">
    <citation type="journal article" date="2015" name="Nature">
        <title>Complex archaea that bridge the gap between prokaryotes and eukaryotes.</title>
        <authorList>
            <person name="Spang A."/>
            <person name="Saw J.H."/>
            <person name="Jorgensen S.L."/>
            <person name="Zaremba-Niedzwiedzka K."/>
            <person name="Martijn J."/>
            <person name="Lind A.E."/>
            <person name="van Eijk R."/>
            <person name="Schleper C."/>
            <person name="Guy L."/>
            <person name="Ettema T.J."/>
        </authorList>
    </citation>
    <scope>NUCLEOTIDE SEQUENCE</scope>
</reference>
<dbReference type="GO" id="GO:0003735">
    <property type="term" value="F:structural constituent of ribosome"/>
    <property type="evidence" value="ECO:0007669"/>
    <property type="project" value="InterPro"/>
</dbReference>
<evidence type="ECO:0000256" key="2">
    <source>
        <dbReference type="ARBA" id="ARBA00022980"/>
    </source>
</evidence>
<dbReference type="InterPro" id="IPR000754">
    <property type="entry name" value="Ribosomal_uS9"/>
</dbReference>
<feature type="region of interest" description="Disordered" evidence="4">
    <location>
        <begin position="1"/>
        <end position="38"/>
    </location>
</feature>
<organism evidence="5">
    <name type="scientific">marine sediment metagenome</name>
    <dbReference type="NCBI Taxonomy" id="412755"/>
    <lineage>
        <taxon>unclassified sequences</taxon>
        <taxon>metagenomes</taxon>
        <taxon>ecological metagenomes</taxon>
    </lineage>
</organism>
<keyword evidence="2" id="KW-0689">Ribosomal protein</keyword>
<evidence type="ECO:0000256" key="3">
    <source>
        <dbReference type="ARBA" id="ARBA00023274"/>
    </source>
</evidence>
<gene>
    <name evidence="5" type="ORF">LCGC14_0103660</name>
</gene>
<dbReference type="Pfam" id="PF00380">
    <property type="entry name" value="Ribosomal_S9"/>
    <property type="match status" value="1"/>
</dbReference>
<dbReference type="PANTHER" id="PTHR21569:SF1">
    <property type="entry name" value="SMALL RIBOSOMAL SUBUNIT PROTEIN US9M"/>
    <property type="match status" value="1"/>
</dbReference>
<sequence length="183" mass="21429">MSKTASTTKEKAISKKTLKKKKASKSKKEKTKREKVKVKAKKKVEKTFLEKEISEKYWAGVGRRKTAVARARLFAKGEKKFLVNDKLYQEYFPILDYWQTASSSLRKMNTLDRLRVLVKVRGGGCHAQAEAVRHATARALVKFNPNFRKRLRKAGFLTRDSRMRERKKFGLKRARRAPQWQKR</sequence>
<dbReference type="GO" id="GO:0006412">
    <property type="term" value="P:translation"/>
    <property type="evidence" value="ECO:0007669"/>
    <property type="project" value="InterPro"/>
</dbReference>
<dbReference type="InterPro" id="IPR020568">
    <property type="entry name" value="Ribosomal_Su5_D2-typ_SF"/>
</dbReference>
<dbReference type="NCBIfam" id="NF001099">
    <property type="entry name" value="PRK00132.1"/>
    <property type="match status" value="1"/>
</dbReference>
<accession>A0A0F9XTY5</accession>
<evidence type="ECO:0000256" key="4">
    <source>
        <dbReference type="SAM" id="MobiDB-lite"/>
    </source>
</evidence>
<evidence type="ECO:0000256" key="1">
    <source>
        <dbReference type="ARBA" id="ARBA00005251"/>
    </source>
</evidence>
<feature type="compositionally biased region" description="Basic residues" evidence="4">
    <location>
        <begin position="14"/>
        <end position="38"/>
    </location>
</feature>
<dbReference type="AlphaFoldDB" id="A0A0F9XTY5"/>
<evidence type="ECO:0008006" key="6">
    <source>
        <dbReference type="Google" id="ProtNLM"/>
    </source>
</evidence>
<dbReference type="PROSITE" id="PS00360">
    <property type="entry name" value="RIBOSOMAL_S9"/>
    <property type="match status" value="1"/>
</dbReference>
<dbReference type="GO" id="GO:0022627">
    <property type="term" value="C:cytosolic small ribosomal subunit"/>
    <property type="evidence" value="ECO:0007669"/>
    <property type="project" value="TreeGrafter"/>
</dbReference>
<dbReference type="InterPro" id="IPR020574">
    <property type="entry name" value="Ribosomal_uS9_CS"/>
</dbReference>
<dbReference type="GO" id="GO:0003723">
    <property type="term" value="F:RNA binding"/>
    <property type="evidence" value="ECO:0007669"/>
    <property type="project" value="TreeGrafter"/>
</dbReference>
<dbReference type="EMBL" id="LAZR01000029">
    <property type="protein sequence ID" value="KKO02912.1"/>
    <property type="molecule type" value="Genomic_DNA"/>
</dbReference>
<evidence type="ECO:0000313" key="5">
    <source>
        <dbReference type="EMBL" id="KKO02912.1"/>
    </source>
</evidence>
<comment type="caution">
    <text evidence="5">The sequence shown here is derived from an EMBL/GenBank/DDBJ whole genome shotgun (WGS) entry which is preliminary data.</text>
</comment>
<proteinExistence type="inferred from homology"/>
<comment type="similarity">
    <text evidence="1">Belongs to the universal ribosomal protein uS9 family.</text>
</comment>
<dbReference type="SUPFAM" id="SSF54211">
    <property type="entry name" value="Ribosomal protein S5 domain 2-like"/>
    <property type="match status" value="1"/>
</dbReference>
<dbReference type="FunFam" id="3.30.230.10:FF:000001">
    <property type="entry name" value="30S ribosomal protein S9"/>
    <property type="match status" value="1"/>
</dbReference>
<dbReference type="InterPro" id="IPR014721">
    <property type="entry name" value="Ribsml_uS5_D2-typ_fold_subgr"/>
</dbReference>
<dbReference type="Gene3D" id="3.30.230.10">
    <property type="match status" value="1"/>
</dbReference>